<dbReference type="Proteomes" id="UP001209681">
    <property type="component" value="Unassembled WGS sequence"/>
</dbReference>
<organism evidence="2 3">
    <name type="scientific">Desulfobotulus pelophilus</name>
    <dbReference type="NCBI Taxonomy" id="2823377"/>
    <lineage>
        <taxon>Bacteria</taxon>
        <taxon>Pseudomonadati</taxon>
        <taxon>Thermodesulfobacteriota</taxon>
        <taxon>Desulfobacteria</taxon>
        <taxon>Desulfobacterales</taxon>
        <taxon>Desulfobacteraceae</taxon>
        <taxon>Desulfobotulus</taxon>
    </lineage>
</organism>
<dbReference type="SUPFAM" id="SSF141868">
    <property type="entry name" value="EAL domain-like"/>
    <property type="match status" value="1"/>
</dbReference>
<dbReference type="PROSITE" id="PS50883">
    <property type="entry name" value="EAL"/>
    <property type="match status" value="1"/>
</dbReference>
<dbReference type="PANTHER" id="PTHR33121">
    <property type="entry name" value="CYCLIC DI-GMP PHOSPHODIESTERASE PDEF"/>
    <property type="match status" value="1"/>
</dbReference>
<dbReference type="Gene3D" id="3.20.20.450">
    <property type="entry name" value="EAL domain"/>
    <property type="match status" value="1"/>
</dbReference>
<evidence type="ECO:0000259" key="1">
    <source>
        <dbReference type="PROSITE" id="PS50883"/>
    </source>
</evidence>
<dbReference type="Pfam" id="PF00563">
    <property type="entry name" value="EAL"/>
    <property type="match status" value="1"/>
</dbReference>
<proteinExistence type="predicted"/>
<protein>
    <submittedName>
        <fullName evidence="2">EAL domain-containing protein</fullName>
    </submittedName>
</protein>
<dbReference type="InterPro" id="IPR035919">
    <property type="entry name" value="EAL_sf"/>
</dbReference>
<keyword evidence="3" id="KW-1185">Reference proteome</keyword>
<feature type="domain" description="EAL" evidence="1">
    <location>
        <begin position="34"/>
        <end position="284"/>
    </location>
</feature>
<dbReference type="InterPro" id="IPR001633">
    <property type="entry name" value="EAL_dom"/>
</dbReference>
<comment type="caution">
    <text evidence="2">The sequence shown here is derived from an EMBL/GenBank/DDBJ whole genome shotgun (WGS) entry which is preliminary data.</text>
</comment>
<dbReference type="CDD" id="cd01948">
    <property type="entry name" value="EAL"/>
    <property type="match status" value="1"/>
</dbReference>
<sequence>MKLSRAMVIMNIVQLDSGYCCGEALNLDTIEPFLFEKGGRWHARLEGLTLSSVFQPIFSPAHQQCVGMEALVRVQDNLGNAISPPRLFAGKNRQRIVLADRICRLLHGKNYLVLQQEALWLTLNIAHEVAVHGRCYGPFLKNALASLAIPPESIVLEIMEHPVGDHQLLDAAVDFYRNMGCHIALDDFGAGRSHFDRVWRLNPHMVKLDRNLIAHAKENPRIRHIFRGMVSLLQQSGCLVLVEGVECEEEAVIALQAGADFIQGYYFARPSPSPSFDFAGWGHLYRNYHRNMALAEERNQDRYAILGEVFQGSCDDIGKGKDLWQACKKLLEHPDVLRCFCLTSEGHLLGEPLFSPHAVRSSPSLMPVVPGRARDNRFRPFLQNARRYPGKTCRTRPYRSFLQDGLCVTLSRQIRGEESGYGIIFCCDIREPWFDSDPGLSAGGS</sequence>
<name>A0ABT3N965_9BACT</name>
<dbReference type="InterPro" id="IPR050706">
    <property type="entry name" value="Cyclic-di-GMP_PDE-like"/>
</dbReference>
<dbReference type="PANTHER" id="PTHR33121:SF76">
    <property type="entry name" value="SIGNALING PROTEIN"/>
    <property type="match status" value="1"/>
</dbReference>
<dbReference type="EMBL" id="JAPFPW010000008">
    <property type="protein sequence ID" value="MCW7753996.1"/>
    <property type="molecule type" value="Genomic_DNA"/>
</dbReference>
<dbReference type="RefSeq" id="WP_265424865.1">
    <property type="nucleotide sequence ID" value="NZ_JAPFPW010000008.1"/>
</dbReference>
<evidence type="ECO:0000313" key="2">
    <source>
        <dbReference type="EMBL" id="MCW7753996.1"/>
    </source>
</evidence>
<accession>A0ABT3N965</accession>
<evidence type="ECO:0000313" key="3">
    <source>
        <dbReference type="Proteomes" id="UP001209681"/>
    </source>
</evidence>
<gene>
    <name evidence="2" type="ORF">OOT00_08355</name>
</gene>
<dbReference type="SMART" id="SM00052">
    <property type="entry name" value="EAL"/>
    <property type="match status" value="1"/>
</dbReference>
<reference evidence="2 3" key="1">
    <citation type="submission" date="2022-11" db="EMBL/GenBank/DDBJ databases">
        <title>Desulfobotulus tamanensis H1 sp. nov. - anaerobic, alkaliphilic, sulphate reducing bacterium isolated from terrestrial mud volcano.</title>
        <authorList>
            <person name="Frolova A."/>
            <person name="Merkel A.Y."/>
            <person name="Slobodkin A.I."/>
        </authorList>
    </citation>
    <scope>NUCLEOTIDE SEQUENCE [LARGE SCALE GENOMIC DNA]</scope>
    <source>
        <strain evidence="2 3">H1</strain>
    </source>
</reference>